<dbReference type="STRING" id="1173061.A0A0J9XKR7"/>
<dbReference type="GO" id="GO:0005938">
    <property type="term" value="C:cell cortex"/>
    <property type="evidence" value="ECO:0007669"/>
    <property type="project" value="UniProtKB-ARBA"/>
</dbReference>
<keyword evidence="3 4" id="KW-0342">GTP-binding</keyword>
<evidence type="ECO:0000313" key="9">
    <source>
        <dbReference type="Proteomes" id="UP000242525"/>
    </source>
</evidence>
<keyword evidence="2 4" id="KW-0547">Nucleotide-binding</keyword>
<dbReference type="PIRSF" id="PIRSF006698">
    <property type="entry name" value="Septin"/>
    <property type="match status" value="1"/>
</dbReference>
<dbReference type="GO" id="GO:0005525">
    <property type="term" value="F:GTP binding"/>
    <property type="evidence" value="ECO:0007669"/>
    <property type="project" value="UniProtKB-KW"/>
</dbReference>
<dbReference type="Gene3D" id="3.40.50.300">
    <property type="entry name" value="P-loop containing nucleotide triphosphate hydrolases"/>
    <property type="match status" value="1"/>
</dbReference>
<feature type="region of interest" description="Disordered" evidence="6">
    <location>
        <begin position="299"/>
        <end position="324"/>
    </location>
</feature>
<reference evidence="8" key="1">
    <citation type="submission" date="2014-03" db="EMBL/GenBank/DDBJ databases">
        <authorList>
            <person name="Casaregola S."/>
        </authorList>
    </citation>
    <scope>NUCLEOTIDE SEQUENCE [LARGE SCALE GENOMIC DNA]</scope>
    <source>
        <strain evidence="8">CLIB 918</strain>
    </source>
</reference>
<evidence type="ECO:0000256" key="4">
    <source>
        <dbReference type="RuleBase" id="RU004560"/>
    </source>
</evidence>
<evidence type="ECO:0000256" key="1">
    <source>
        <dbReference type="ARBA" id="ARBA00004266"/>
    </source>
</evidence>
<dbReference type="OrthoDB" id="416553at2759"/>
<evidence type="ECO:0000313" key="8">
    <source>
        <dbReference type="EMBL" id="CDO57995.1"/>
    </source>
</evidence>
<dbReference type="EMBL" id="CCBN010000028">
    <property type="protein sequence ID" value="CDO57995.1"/>
    <property type="molecule type" value="Genomic_DNA"/>
</dbReference>
<keyword evidence="9" id="KW-1185">Reference proteome</keyword>
<evidence type="ECO:0000256" key="5">
    <source>
        <dbReference type="SAM" id="Coils"/>
    </source>
</evidence>
<accession>A0A0J9XKR7</accession>
<dbReference type="Pfam" id="PF00735">
    <property type="entry name" value="Septin"/>
    <property type="match status" value="1"/>
</dbReference>
<evidence type="ECO:0000259" key="7">
    <source>
        <dbReference type="PROSITE" id="PS51719"/>
    </source>
</evidence>
<comment type="caution">
    <text evidence="8">The sequence shown here is derived from an EMBL/GenBank/DDBJ whole genome shotgun (WGS) entry which is preliminary data.</text>
</comment>
<dbReference type="SUPFAM" id="SSF52540">
    <property type="entry name" value="P-loop containing nucleoside triphosphate hydrolases"/>
    <property type="match status" value="1"/>
</dbReference>
<protein>
    <submittedName>
        <fullName evidence="8">Similar to Saccharomyces cerevisiae YJR076C CDC11 Component of the septin ring of the mother-bud neck that is required for cytokinesis</fullName>
    </submittedName>
</protein>
<dbReference type="InterPro" id="IPR016491">
    <property type="entry name" value="Septin"/>
</dbReference>
<dbReference type="GO" id="GO:0005935">
    <property type="term" value="C:cellular bud neck"/>
    <property type="evidence" value="ECO:0007669"/>
    <property type="project" value="UniProtKB-SubCell"/>
</dbReference>
<dbReference type="GO" id="GO:0032156">
    <property type="term" value="C:septin cytoskeleton"/>
    <property type="evidence" value="ECO:0007669"/>
    <property type="project" value="UniProtKB-ARBA"/>
</dbReference>
<name>A0A0J9XKR7_GEOCN</name>
<gene>
    <name evidence="8" type="ORF">BN980_GECA32s00901g</name>
</gene>
<dbReference type="PROSITE" id="PS51719">
    <property type="entry name" value="G_SEPTIN"/>
    <property type="match status" value="1"/>
</dbReference>
<dbReference type="Proteomes" id="UP000242525">
    <property type="component" value="Unassembled WGS sequence"/>
</dbReference>
<sequence>MSSTPALLRLRKTQKKGIKFTVMLCGSGGSGKSTFINTLCQQQVLSTADMMKSIPDPSNAQNDPGLSIDPITVELPDEGSGILSIKFIDIPGFGDNLDNKQCFSEISNYIDKQFDDVLAEESRIKRNPRFTDNRVHALLYFIVATSHGLREQDVEFMKLMSTKVNIIPVISKSDTLTIDELELNKKIIMEDIKYYNIPIYNFLGDSEGSEGDEEYTELNSYLQETLPFAIIGASEILDVGGQKVQARRFPWGIVDVNDSKYSDVSALREVLTRTHLSDLKDNTHFVLYENYRTDKLSKDLPGSVSATPNLDAETSKSHQFQPYPMPRMPSATGTIPGTDSDSGTTSLLAREEHLRAEEEKLRQIEVKVQNEIAQKRRELLAREQELKDLENKLKNDPDALKYTSSFRSETA</sequence>
<organism evidence="8 9">
    <name type="scientific">Geotrichum candidum</name>
    <name type="common">Oospora lactis</name>
    <name type="synonym">Dipodascus geotrichum</name>
    <dbReference type="NCBI Taxonomy" id="1173061"/>
    <lineage>
        <taxon>Eukaryota</taxon>
        <taxon>Fungi</taxon>
        <taxon>Dikarya</taxon>
        <taxon>Ascomycota</taxon>
        <taxon>Saccharomycotina</taxon>
        <taxon>Dipodascomycetes</taxon>
        <taxon>Dipodascales</taxon>
        <taxon>Dipodascaceae</taxon>
        <taxon>Geotrichum</taxon>
    </lineage>
</organism>
<dbReference type="CDD" id="cd01850">
    <property type="entry name" value="CDC_Septin"/>
    <property type="match status" value="1"/>
</dbReference>
<dbReference type="AlphaFoldDB" id="A0A0J9XKR7"/>
<comment type="subcellular location">
    <subcellularLocation>
        <location evidence="1">Bud neck</location>
    </subcellularLocation>
</comment>
<evidence type="ECO:0000256" key="6">
    <source>
        <dbReference type="SAM" id="MobiDB-lite"/>
    </source>
</evidence>
<dbReference type="PANTHER" id="PTHR18884">
    <property type="entry name" value="SEPTIN"/>
    <property type="match status" value="1"/>
</dbReference>
<proteinExistence type="inferred from homology"/>
<evidence type="ECO:0000256" key="2">
    <source>
        <dbReference type="ARBA" id="ARBA00022741"/>
    </source>
</evidence>
<keyword evidence="5" id="KW-0175">Coiled coil</keyword>
<feature type="domain" description="Septin-type G" evidence="7">
    <location>
        <begin position="16"/>
        <end position="298"/>
    </location>
</feature>
<feature type="coiled-coil region" evidence="5">
    <location>
        <begin position="354"/>
        <end position="396"/>
    </location>
</feature>
<dbReference type="InterPro" id="IPR027417">
    <property type="entry name" value="P-loop_NTPase"/>
</dbReference>
<evidence type="ECO:0000256" key="3">
    <source>
        <dbReference type="ARBA" id="ARBA00023134"/>
    </source>
</evidence>
<dbReference type="InterPro" id="IPR030379">
    <property type="entry name" value="G_SEPTIN_dom"/>
</dbReference>
<comment type="similarity">
    <text evidence="4">Belongs to the TRAFAC class TrmE-Era-EngA-EngB-Septin-like GTPase superfamily. Septin GTPase family.</text>
</comment>